<name>A0A554N8E0_9EURY</name>
<organism evidence="1 2">
    <name type="scientific">Haloglomus irregulare</name>
    <dbReference type="NCBI Taxonomy" id="2234134"/>
    <lineage>
        <taxon>Archaea</taxon>
        <taxon>Methanobacteriati</taxon>
        <taxon>Methanobacteriota</taxon>
        <taxon>Stenosarchaea group</taxon>
        <taxon>Halobacteria</taxon>
        <taxon>Halobacteriales</taxon>
        <taxon>Natronomonadaceae</taxon>
        <taxon>Haloglomus</taxon>
    </lineage>
</organism>
<dbReference type="RefSeq" id="WP_144262187.1">
    <property type="nucleotide sequence ID" value="NZ_QMDX01000006.1"/>
</dbReference>
<dbReference type="OrthoDB" id="156156at2157"/>
<dbReference type="Pfam" id="PF19887">
    <property type="entry name" value="DUF6360"/>
    <property type="match status" value="1"/>
</dbReference>
<evidence type="ECO:0000313" key="1">
    <source>
        <dbReference type="EMBL" id="TSD13665.1"/>
    </source>
</evidence>
<reference evidence="1 2" key="1">
    <citation type="submission" date="2018-06" db="EMBL/GenBank/DDBJ databases">
        <title>Natronomonas sp. F16-60 a new haloarchaeon isolated from a solar saltern of Isla Cristina, Huelva, Spain.</title>
        <authorList>
            <person name="Duran-Viseras A."/>
            <person name="Sanchez-Porro C."/>
            <person name="Ventosa A."/>
        </authorList>
    </citation>
    <scope>NUCLEOTIDE SEQUENCE [LARGE SCALE GENOMIC DNA]</scope>
    <source>
        <strain evidence="1 2">F16-60</strain>
    </source>
</reference>
<gene>
    <name evidence="1" type="ORF">DP107_10855</name>
</gene>
<comment type="caution">
    <text evidence="1">The sequence shown here is derived from an EMBL/GenBank/DDBJ whole genome shotgun (WGS) entry which is preliminary data.</text>
</comment>
<protein>
    <submittedName>
        <fullName evidence="1">Uncharacterized protein</fullName>
    </submittedName>
</protein>
<dbReference type="Proteomes" id="UP000319894">
    <property type="component" value="Unassembled WGS sequence"/>
</dbReference>
<evidence type="ECO:0000313" key="2">
    <source>
        <dbReference type="Proteomes" id="UP000319894"/>
    </source>
</evidence>
<accession>A0A554N8E0</accession>
<dbReference type="InterPro" id="IPR045940">
    <property type="entry name" value="DUF6360"/>
</dbReference>
<dbReference type="EMBL" id="QMDX01000006">
    <property type="protein sequence ID" value="TSD13665.1"/>
    <property type="molecule type" value="Genomic_DNA"/>
</dbReference>
<dbReference type="AlphaFoldDB" id="A0A554N8E0"/>
<proteinExistence type="predicted"/>
<dbReference type="InParanoid" id="A0A554N8E0"/>
<keyword evidence="2" id="KW-1185">Reference proteome</keyword>
<sequence>MVDRLMTVNAYTTLDLVDAVAEGHEFEEEAYATLNVTSPRKNPDHVSLQLELDNTQLTELPAHAETVTLTPEQARSIAADLEEHADTVEAAQADAED</sequence>